<dbReference type="SUPFAM" id="SSF52172">
    <property type="entry name" value="CheY-like"/>
    <property type="match status" value="1"/>
</dbReference>
<organism evidence="1 2">
    <name type="scientific">Candidatus Fimimorpha faecalis</name>
    <dbReference type="NCBI Taxonomy" id="2840824"/>
    <lineage>
        <taxon>Bacteria</taxon>
        <taxon>Bacillati</taxon>
        <taxon>Bacillota</taxon>
        <taxon>Clostridia</taxon>
        <taxon>Eubacteriales</taxon>
        <taxon>Candidatus Fimimorpha</taxon>
    </lineage>
</organism>
<dbReference type="InterPro" id="IPR011006">
    <property type="entry name" value="CheY-like_superfamily"/>
</dbReference>
<evidence type="ECO:0000313" key="1">
    <source>
        <dbReference type="EMBL" id="HIR90094.1"/>
    </source>
</evidence>
<proteinExistence type="predicted"/>
<evidence type="ECO:0000313" key="2">
    <source>
        <dbReference type="Proteomes" id="UP000824201"/>
    </source>
</evidence>
<dbReference type="Proteomes" id="UP000824201">
    <property type="component" value="Unassembled WGS sequence"/>
</dbReference>
<reference evidence="1" key="2">
    <citation type="journal article" date="2021" name="PeerJ">
        <title>Extensive microbial diversity within the chicken gut microbiome revealed by metagenomics and culture.</title>
        <authorList>
            <person name="Gilroy R."/>
            <person name="Ravi A."/>
            <person name="Getino M."/>
            <person name="Pursley I."/>
            <person name="Horton D.L."/>
            <person name="Alikhan N.F."/>
            <person name="Baker D."/>
            <person name="Gharbi K."/>
            <person name="Hall N."/>
            <person name="Watson M."/>
            <person name="Adriaenssens E.M."/>
            <person name="Foster-Nyarko E."/>
            <person name="Jarju S."/>
            <person name="Secka A."/>
            <person name="Antonio M."/>
            <person name="Oren A."/>
            <person name="Chaudhuri R.R."/>
            <person name="La Ragione R."/>
            <person name="Hildebrand F."/>
            <person name="Pallen M.J."/>
        </authorList>
    </citation>
    <scope>NUCLEOTIDE SEQUENCE</scope>
    <source>
        <strain evidence="1">ChiW13-3771</strain>
    </source>
</reference>
<dbReference type="AlphaFoldDB" id="A0A9D1EGZ6"/>
<dbReference type="EMBL" id="DVHN01000198">
    <property type="protein sequence ID" value="HIR90094.1"/>
    <property type="molecule type" value="Genomic_DNA"/>
</dbReference>
<reference evidence="1" key="1">
    <citation type="submission" date="2020-10" db="EMBL/GenBank/DDBJ databases">
        <authorList>
            <person name="Gilroy R."/>
        </authorList>
    </citation>
    <scope>NUCLEOTIDE SEQUENCE</scope>
    <source>
        <strain evidence="1">ChiW13-3771</strain>
    </source>
</reference>
<sequence length="127" mass="14740">MYRIAVLTDRTRDGRNYVEQITRFCMSRGLLPQIELHNDQERFFHGILDEKPSCIVLALPGVAGLNAVEHLRSLCPDCGIMWCSDLDFSLQAFRLRIEYFLLEPITPEAFSHGLTVLFETHMKRNRN</sequence>
<comment type="caution">
    <text evidence="1">The sequence shown here is derived from an EMBL/GenBank/DDBJ whole genome shotgun (WGS) entry which is preliminary data.</text>
</comment>
<gene>
    <name evidence="1" type="ORF">IAC96_14210</name>
</gene>
<name>A0A9D1EGZ6_9FIRM</name>
<accession>A0A9D1EGZ6</accession>
<protein>
    <submittedName>
        <fullName evidence="1">Response regulator</fullName>
    </submittedName>
</protein>